<dbReference type="SUPFAM" id="SSF46767">
    <property type="entry name" value="Methylated DNA-protein cysteine methyltransferase, C-terminal domain"/>
    <property type="match status" value="1"/>
</dbReference>
<reference evidence="12 13" key="1">
    <citation type="submission" date="2015-04" db="EMBL/GenBank/DDBJ databases">
        <title>Taxonomic description and genome sequence of Bacillus campisalis sp. nov., a novel member of the genus Bacillus isolated from solar saltern.</title>
        <authorList>
            <person name="Mathan Kumar R."/>
            <person name="Kaur G."/>
            <person name="Kumar A."/>
            <person name="Singh N.K."/>
            <person name="Kaur N."/>
            <person name="Kumar N."/>
            <person name="Mayilraj S."/>
        </authorList>
    </citation>
    <scope>NUCLEOTIDE SEQUENCE [LARGE SCALE GENOMIC DNA]</scope>
    <source>
        <strain evidence="12 13">SA2-6</strain>
    </source>
</reference>
<protein>
    <recommendedName>
        <fullName evidence="9">Methylated-DNA--protein-cysteine methyltransferase</fullName>
        <ecNumber evidence="9">2.1.1.63</ecNumber>
    </recommendedName>
    <alternativeName>
        <fullName evidence="9">6-O-methylguanine-DNA methyltransferase</fullName>
        <shortName evidence="9">MGMT</shortName>
    </alternativeName>
    <alternativeName>
        <fullName evidence="9">O-6-methylguanine-DNA-alkyltransferase</fullName>
    </alternativeName>
</protein>
<evidence type="ECO:0000256" key="2">
    <source>
        <dbReference type="ARBA" id="ARBA00008711"/>
    </source>
</evidence>
<dbReference type="PROSITE" id="PS00374">
    <property type="entry name" value="MGMT"/>
    <property type="match status" value="1"/>
</dbReference>
<dbReference type="EC" id="2.1.1.63" evidence="9"/>
<feature type="active site" description="Nucleophile; methyl group acceptor" evidence="9">
    <location>
        <position position="130"/>
    </location>
</feature>
<dbReference type="PANTHER" id="PTHR10815:SF5">
    <property type="entry name" value="METHYLATED-DNA--PROTEIN-CYSTEINE METHYLTRANSFERASE"/>
    <property type="match status" value="1"/>
</dbReference>
<dbReference type="InterPro" id="IPR014048">
    <property type="entry name" value="MethylDNA_cys_MeTrfase_DNA-bd"/>
</dbReference>
<keyword evidence="4 9" id="KW-0489">Methyltransferase</keyword>
<dbReference type="InterPro" id="IPR023546">
    <property type="entry name" value="MGMT"/>
</dbReference>
<dbReference type="Pfam" id="PF02870">
    <property type="entry name" value="Methyltransf_1N"/>
    <property type="match status" value="1"/>
</dbReference>
<dbReference type="InterPro" id="IPR036217">
    <property type="entry name" value="MethylDNA_cys_MeTrfase_DNAb"/>
</dbReference>
<dbReference type="RefSeq" id="WP_046525958.1">
    <property type="nucleotide sequence ID" value="NZ_LAYY01000097.1"/>
</dbReference>
<comment type="function">
    <text evidence="9">Involved in the cellular defense against the biological effects of O6-methylguanine (O6-MeG) and O4-methylthymine (O4-MeT) in DNA. Repairs the methylated nucleobase in DNA by stoichiometrically transferring the methyl group to a cysteine residue in the enzyme. This is a suicide reaction: the enzyme is irreversibly inactivated.</text>
</comment>
<feature type="domain" description="Methylated-DNA-[protein]-cysteine S-methyltransferase DNA binding" evidence="10">
    <location>
        <begin position="79"/>
        <end position="160"/>
    </location>
</feature>
<evidence type="ECO:0000256" key="8">
    <source>
        <dbReference type="ARBA" id="ARBA00049348"/>
    </source>
</evidence>
<name>A0A0M2SI81_9BACI</name>
<feature type="domain" description="Methylguanine DNA methyltransferase ribonuclease-like" evidence="11">
    <location>
        <begin position="4"/>
        <end position="74"/>
    </location>
</feature>
<dbReference type="AlphaFoldDB" id="A0A0M2SI81"/>
<evidence type="ECO:0000313" key="13">
    <source>
        <dbReference type="Proteomes" id="UP000034166"/>
    </source>
</evidence>
<keyword evidence="13" id="KW-1185">Reference proteome</keyword>
<dbReference type="SUPFAM" id="SSF53155">
    <property type="entry name" value="Methylated DNA-protein cysteine methyltransferase domain"/>
    <property type="match status" value="1"/>
</dbReference>
<dbReference type="NCBIfam" id="TIGR00589">
    <property type="entry name" value="ogt"/>
    <property type="match status" value="1"/>
</dbReference>
<comment type="catalytic activity">
    <reaction evidence="1 9">
        <text>a 4-O-methyl-thymidine in DNA + L-cysteinyl-[protein] = a thymidine in DNA + S-methyl-L-cysteinyl-[protein]</text>
        <dbReference type="Rhea" id="RHEA:53428"/>
        <dbReference type="Rhea" id="RHEA-COMP:10131"/>
        <dbReference type="Rhea" id="RHEA-COMP:10132"/>
        <dbReference type="Rhea" id="RHEA-COMP:13555"/>
        <dbReference type="Rhea" id="RHEA-COMP:13556"/>
        <dbReference type="ChEBI" id="CHEBI:29950"/>
        <dbReference type="ChEBI" id="CHEBI:82612"/>
        <dbReference type="ChEBI" id="CHEBI:137386"/>
        <dbReference type="ChEBI" id="CHEBI:137387"/>
        <dbReference type="EC" id="2.1.1.63"/>
    </reaction>
</comment>
<comment type="subcellular location">
    <subcellularLocation>
        <location evidence="9">Cytoplasm</location>
    </subcellularLocation>
</comment>
<comment type="catalytic activity">
    <reaction evidence="8 9">
        <text>a 6-O-methyl-2'-deoxyguanosine in DNA + L-cysteinyl-[protein] = S-methyl-L-cysteinyl-[protein] + a 2'-deoxyguanosine in DNA</text>
        <dbReference type="Rhea" id="RHEA:24000"/>
        <dbReference type="Rhea" id="RHEA-COMP:10131"/>
        <dbReference type="Rhea" id="RHEA-COMP:10132"/>
        <dbReference type="Rhea" id="RHEA-COMP:11367"/>
        <dbReference type="Rhea" id="RHEA-COMP:11368"/>
        <dbReference type="ChEBI" id="CHEBI:29950"/>
        <dbReference type="ChEBI" id="CHEBI:82612"/>
        <dbReference type="ChEBI" id="CHEBI:85445"/>
        <dbReference type="ChEBI" id="CHEBI:85448"/>
        <dbReference type="EC" id="2.1.1.63"/>
    </reaction>
</comment>
<keyword evidence="3 9" id="KW-0963">Cytoplasm</keyword>
<evidence type="ECO:0000256" key="4">
    <source>
        <dbReference type="ARBA" id="ARBA00022603"/>
    </source>
</evidence>
<evidence type="ECO:0000259" key="10">
    <source>
        <dbReference type="Pfam" id="PF01035"/>
    </source>
</evidence>
<evidence type="ECO:0000313" key="12">
    <source>
        <dbReference type="EMBL" id="KKK34399.1"/>
    </source>
</evidence>
<keyword evidence="7 9" id="KW-0234">DNA repair</keyword>
<evidence type="ECO:0000256" key="5">
    <source>
        <dbReference type="ARBA" id="ARBA00022679"/>
    </source>
</evidence>
<dbReference type="OrthoDB" id="9802228at2"/>
<dbReference type="InterPro" id="IPR008332">
    <property type="entry name" value="MethylG_MeTrfase_N"/>
</dbReference>
<evidence type="ECO:0000259" key="11">
    <source>
        <dbReference type="Pfam" id="PF02870"/>
    </source>
</evidence>
<evidence type="ECO:0000256" key="3">
    <source>
        <dbReference type="ARBA" id="ARBA00022490"/>
    </source>
</evidence>
<proteinExistence type="inferred from homology"/>
<dbReference type="GO" id="GO:0003908">
    <property type="term" value="F:methylated-DNA-[protein]-cysteine S-methyltransferase activity"/>
    <property type="evidence" value="ECO:0007669"/>
    <property type="project" value="UniProtKB-UniRule"/>
</dbReference>
<dbReference type="GO" id="GO:0005737">
    <property type="term" value="C:cytoplasm"/>
    <property type="evidence" value="ECO:0007669"/>
    <property type="project" value="UniProtKB-SubCell"/>
</dbReference>
<dbReference type="PATRIC" id="fig|1408103.3.peg.4932"/>
<dbReference type="HAMAP" id="MF_00772">
    <property type="entry name" value="OGT"/>
    <property type="match status" value="1"/>
</dbReference>
<dbReference type="Pfam" id="PF01035">
    <property type="entry name" value="DNA_binding_1"/>
    <property type="match status" value="1"/>
</dbReference>
<dbReference type="InterPro" id="IPR036631">
    <property type="entry name" value="MGMT_N_sf"/>
</dbReference>
<dbReference type="InterPro" id="IPR001497">
    <property type="entry name" value="MethylDNA_cys_MeTrfase_AS"/>
</dbReference>
<evidence type="ECO:0000256" key="7">
    <source>
        <dbReference type="ARBA" id="ARBA00023204"/>
    </source>
</evidence>
<organism evidence="12 13">
    <name type="scientific">Mesobacillus campisalis</name>
    <dbReference type="NCBI Taxonomy" id="1408103"/>
    <lineage>
        <taxon>Bacteria</taxon>
        <taxon>Bacillati</taxon>
        <taxon>Bacillota</taxon>
        <taxon>Bacilli</taxon>
        <taxon>Bacillales</taxon>
        <taxon>Bacillaceae</taxon>
        <taxon>Mesobacillus</taxon>
    </lineage>
</organism>
<dbReference type="Proteomes" id="UP000034166">
    <property type="component" value="Unassembled WGS sequence"/>
</dbReference>
<evidence type="ECO:0000256" key="9">
    <source>
        <dbReference type="HAMAP-Rule" id="MF_00772"/>
    </source>
</evidence>
<comment type="caution">
    <text evidence="12">The sequence shown here is derived from an EMBL/GenBank/DDBJ whole genome shotgun (WGS) entry which is preliminary data.</text>
</comment>
<keyword evidence="5 9" id="KW-0808">Transferase</keyword>
<evidence type="ECO:0000256" key="6">
    <source>
        <dbReference type="ARBA" id="ARBA00022763"/>
    </source>
</evidence>
<dbReference type="GO" id="GO:0006307">
    <property type="term" value="P:DNA alkylation repair"/>
    <property type="evidence" value="ECO:0007669"/>
    <property type="project" value="UniProtKB-UniRule"/>
</dbReference>
<comment type="similarity">
    <text evidence="2 9">Belongs to the MGMT family.</text>
</comment>
<sequence length="173" mass="19127">MRTYAIVNTLIGPLYLVADNGKLAAVHIGEEDFLANENKDEMKEAPCSQPLHEAIRQMEEYFSGARMKFELPLACLGTDFQLDVWKQLSEIPFGMTRSYQEVAEAIGRPKAVRAVGQANKANKLPIVIPCHRVIGKNQSLTGYAGTRTDIKDQLLRLEGATFKPPVQPAGSLK</sequence>
<dbReference type="InterPro" id="IPR036388">
    <property type="entry name" value="WH-like_DNA-bd_sf"/>
</dbReference>
<gene>
    <name evidence="12" type="ORF">WQ57_22885</name>
</gene>
<dbReference type="Gene3D" id="3.30.160.70">
    <property type="entry name" value="Methylated DNA-protein cysteine methyltransferase domain"/>
    <property type="match status" value="1"/>
</dbReference>
<keyword evidence="6 9" id="KW-0227">DNA damage</keyword>
<dbReference type="Gene3D" id="1.10.10.10">
    <property type="entry name" value="Winged helix-like DNA-binding domain superfamily/Winged helix DNA-binding domain"/>
    <property type="match status" value="1"/>
</dbReference>
<evidence type="ECO:0000256" key="1">
    <source>
        <dbReference type="ARBA" id="ARBA00001286"/>
    </source>
</evidence>
<dbReference type="GO" id="GO:0032259">
    <property type="term" value="P:methylation"/>
    <property type="evidence" value="ECO:0007669"/>
    <property type="project" value="UniProtKB-KW"/>
</dbReference>
<accession>A0A0M2SI81</accession>
<dbReference type="FunFam" id="1.10.10.10:FF:000214">
    <property type="entry name" value="Methylated-DNA--protein-cysteine methyltransferase"/>
    <property type="match status" value="1"/>
</dbReference>
<dbReference type="CDD" id="cd06445">
    <property type="entry name" value="ATase"/>
    <property type="match status" value="1"/>
</dbReference>
<dbReference type="PANTHER" id="PTHR10815">
    <property type="entry name" value="METHYLATED-DNA--PROTEIN-CYSTEINE METHYLTRANSFERASE"/>
    <property type="match status" value="1"/>
</dbReference>
<dbReference type="EMBL" id="LAYY01000097">
    <property type="protein sequence ID" value="KKK34399.1"/>
    <property type="molecule type" value="Genomic_DNA"/>
</dbReference>
<comment type="miscellaneous">
    <text evidence="9">This enzyme catalyzes only one turnover and therefore is not strictly catalytic. According to one definition, an enzyme is a biocatalyst that acts repeatedly and over many reaction cycles.</text>
</comment>